<keyword evidence="2" id="KW-1185">Reference proteome</keyword>
<gene>
    <name evidence="1" type="ORF">NDU88_005617</name>
</gene>
<dbReference type="InterPro" id="IPR022179">
    <property type="entry name" value="CFAP276"/>
</dbReference>
<dbReference type="Proteomes" id="UP001066276">
    <property type="component" value="Chromosome 6"/>
</dbReference>
<protein>
    <submittedName>
        <fullName evidence="1">Uncharacterized protein</fullName>
    </submittedName>
</protein>
<dbReference type="AlphaFoldDB" id="A0AAV7QF97"/>
<name>A0AAV7QF97_PLEWA</name>
<evidence type="ECO:0000313" key="1">
    <source>
        <dbReference type="EMBL" id="KAJ1139242.1"/>
    </source>
</evidence>
<comment type="caution">
    <text evidence="1">The sequence shown here is derived from an EMBL/GenBank/DDBJ whole genome shotgun (WGS) entry which is preliminary data.</text>
</comment>
<sequence>MPTTRDPLPYPKYENDATYCGFGPEEQRSFSKPTHLAQNDDPWNRLNATATLSSARRDVCYFDPKAPRDSLDFNLKSLYNHQQDLLRPKNETVFQRETFTEDHGRILKNRVKEEAPPGERTLSALVQWVSPRKETIDSVDGAIVSHHSAATNRGYSRKQDGGFYSI</sequence>
<reference evidence="1" key="1">
    <citation type="journal article" date="2022" name="bioRxiv">
        <title>Sequencing and chromosome-scale assembly of the giantPleurodeles waltlgenome.</title>
        <authorList>
            <person name="Brown T."/>
            <person name="Elewa A."/>
            <person name="Iarovenko S."/>
            <person name="Subramanian E."/>
            <person name="Araus A.J."/>
            <person name="Petzold A."/>
            <person name="Susuki M."/>
            <person name="Suzuki K.-i.T."/>
            <person name="Hayashi T."/>
            <person name="Toyoda A."/>
            <person name="Oliveira C."/>
            <person name="Osipova E."/>
            <person name="Leigh N.D."/>
            <person name="Simon A."/>
            <person name="Yun M.H."/>
        </authorList>
    </citation>
    <scope>NUCLEOTIDE SEQUENCE</scope>
    <source>
        <strain evidence="1">20211129_DDA</strain>
        <tissue evidence="1">Liver</tissue>
    </source>
</reference>
<accession>A0AAV7QF97</accession>
<dbReference type="EMBL" id="JANPWB010000010">
    <property type="protein sequence ID" value="KAJ1139242.1"/>
    <property type="molecule type" value="Genomic_DNA"/>
</dbReference>
<proteinExistence type="predicted"/>
<organism evidence="1 2">
    <name type="scientific">Pleurodeles waltl</name>
    <name type="common">Iberian ribbed newt</name>
    <dbReference type="NCBI Taxonomy" id="8319"/>
    <lineage>
        <taxon>Eukaryota</taxon>
        <taxon>Metazoa</taxon>
        <taxon>Chordata</taxon>
        <taxon>Craniata</taxon>
        <taxon>Vertebrata</taxon>
        <taxon>Euteleostomi</taxon>
        <taxon>Amphibia</taxon>
        <taxon>Batrachia</taxon>
        <taxon>Caudata</taxon>
        <taxon>Salamandroidea</taxon>
        <taxon>Salamandridae</taxon>
        <taxon>Pleurodelinae</taxon>
        <taxon>Pleurodeles</taxon>
    </lineage>
</organism>
<dbReference type="Pfam" id="PF12494">
    <property type="entry name" value="DUF3695"/>
    <property type="match status" value="1"/>
</dbReference>
<evidence type="ECO:0000313" key="2">
    <source>
        <dbReference type="Proteomes" id="UP001066276"/>
    </source>
</evidence>